<dbReference type="RefSeq" id="WP_272182127.1">
    <property type="nucleotide sequence ID" value="NZ_JAQOMS010000002.1"/>
</dbReference>
<keyword evidence="1" id="KW-0378">Hydrolase</keyword>
<name>A0ABT5FIR4_9GAMM</name>
<proteinExistence type="predicted"/>
<dbReference type="Gene3D" id="3.20.20.520">
    <property type="entry name" value="Glycosyl hydrolase family 115"/>
    <property type="match status" value="1"/>
</dbReference>
<dbReference type="EMBL" id="JAQOMS010000002">
    <property type="protein sequence ID" value="MDC2891088.1"/>
    <property type="molecule type" value="Genomic_DNA"/>
</dbReference>
<dbReference type="GO" id="GO:0016787">
    <property type="term" value="F:hydrolase activity"/>
    <property type="evidence" value="ECO:0007669"/>
    <property type="project" value="UniProtKB-KW"/>
</dbReference>
<organism evidence="1 2">
    <name type="scientific">Psychrosphaera algicola</name>
    <dbReference type="NCBI Taxonomy" id="3023714"/>
    <lineage>
        <taxon>Bacteria</taxon>
        <taxon>Pseudomonadati</taxon>
        <taxon>Pseudomonadota</taxon>
        <taxon>Gammaproteobacteria</taxon>
        <taxon>Alteromonadales</taxon>
        <taxon>Pseudoalteromonadaceae</taxon>
        <taxon>Psychrosphaera</taxon>
    </lineage>
</organism>
<sequence>MPVKQSKQLYVKHNTHYQTQPKIKYRGIFLNDEAPALTNWVKAKFGEYNHQFYQHIFDLLLRLKANFLWPAMWNNAFSDDDPLNMVLADEYGIVMSNSHHEPMLCADKEWDRRGTGKWDYDVNAENLYQFWQKCAERNKPFESIYTLGMRGQHDTPMSENENIELLEHIVADQRTILSNVFKDREVSDVPQVWTLYKEVQSYYEKGMRVPDDVTLLWSDDNWGNIRRLPTPQERKRKGGAGVYYHFDYVGGPRSYRWINTTPIAKIWEQMALAYQFDAKQIWLTNVGDLKPMEYPTDFFLTYAWDPEAIPKEKLAEYTHEWVKQQFGDKYATQIANILTTYTRHNGRRKPELMDVTTYSQFNYNEADRISVELSAAVDLAERIHNRLSDDKKSAYFQLVLHPIKATANLYELYNNVAKNRLYASQGRASANKYAAAAQKTLKQMPL</sequence>
<dbReference type="PANTHER" id="PTHR37842">
    <property type="match status" value="1"/>
</dbReference>
<dbReference type="InterPro" id="IPR042301">
    <property type="entry name" value="GH115_sf"/>
</dbReference>
<keyword evidence="2" id="KW-1185">Reference proteome</keyword>
<dbReference type="Gene3D" id="1.20.58.2150">
    <property type="match status" value="1"/>
</dbReference>
<comment type="caution">
    <text evidence="1">The sequence shown here is derived from an EMBL/GenBank/DDBJ whole genome shotgun (WGS) entry which is preliminary data.</text>
</comment>
<dbReference type="Pfam" id="PF15979">
    <property type="entry name" value="Glyco_hydro_115"/>
    <property type="match status" value="1"/>
</dbReference>
<evidence type="ECO:0000313" key="1">
    <source>
        <dbReference type="EMBL" id="MDC2891088.1"/>
    </source>
</evidence>
<dbReference type="PANTHER" id="PTHR37842:SF2">
    <property type="entry name" value="GYLCOSYL HYDROLASE 115 C-TERMINAL DOMAIN-CONTAINING PROTEIN"/>
    <property type="match status" value="1"/>
</dbReference>
<protein>
    <submittedName>
        <fullName evidence="1">Glycosyl hydrolase 115 family protein</fullName>
    </submittedName>
</protein>
<dbReference type="Proteomes" id="UP001528411">
    <property type="component" value="Unassembled WGS sequence"/>
</dbReference>
<gene>
    <name evidence="1" type="ORF">PN838_23035</name>
</gene>
<dbReference type="InterPro" id="IPR031924">
    <property type="entry name" value="GH115"/>
</dbReference>
<evidence type="ECO:0000313" key="2">
    <source>
        <dbReference type="Proteomes" id="UP001528411"/>
    </source>
</evidence>
<reference evidence="1 2" key="1">
    <citation type="submission" date="2023-01" db="EMBL/GenBank/DDBJ databases">
        <title>Psychrosphaera sp. nov., isolated from marine algae.</title>
        <authorList>
            <person name="Bayburt H."/>
            <person name="Choi B.J."/>
            <person name="Kim J.M."/>
            <person name="Choi D.G."/>
            <person name="Jeon C.O."/>
        </authorList>
    </citation>
    <scope>NUCLEOTIDE SEQUENCE [LARGE SCALE GENOMIC DNA]</scope>
    <source>
        <strain evidence="1 2">G1-22</strain>
    </source>
</reference>
<accession>A0ABT5FIR4</accession>